<evidence type="ECO:0000256" key="2">
    <source>
        <dbReference type="ARBA" id="ARBA00007246"/>
    </source>
</evidence>
<dbReference type="Gene3D" id="3.30.1300.30">
    <property type="entry name" value="GSPII I/J protein-like"/>
    <property type="match status" value="1"/>
</dbReference>
<evidence type="ECO:0000256" key="8">
    <source>
        <dbReference type="ARBA" id="ARBA00022989"/>
    </source>
</evidence>
<dbReference type="PANTHER" id="PTHR38831:SF1">
    <property type="entry name" value="TYPE II SECRETION SYSTEM PROTEIN K-RELATED"/>
    <property type="match status" value="1"/>
</dbReference>
<evidence type="ECO:0000256" key="4">
    <source>
        <dbReference type="ARBA" id="ARBA00022475"/>
    </source>
</evidence>
<keyword evidence="8 11" id="KW-1133">Transmembrane helix</keyword>
<sequence>MRRDRGIALLNALVMVAAIATLAAGLMIEAGRSHDRMAHVAGSQQAALHLDAGLLLVDPVLRADWLRAPDLDHLAEPWARAPLDADIDRGRLVARLSDLQGRFNVNSLANASDTGAARAFERLLRRLDLPVSLGAEIAGFVQPRGPVRPADYAARAVPVRVPGGAAERVEALRLVRGMTAAYYARLVPYIAALPPGTPLNVNTALPEVLAAVLPAASPADIDRLVAERRTAPFAGTADFETRARRLIHPRVIARAQVPDGGFDVSTRWFEARFVLHLDGRAYRRILTIERSPEDGAALIAHRRMFLP</sequence>
<evidence type="ECO:0000256" key="7">
    <source>
        <dbReference type="ARBA" id="ARBA00022927"/>
    </source>
</evidence>
<dbReference type="PANTHER" id="PTHR38831">
    <property type="entry name" value="TYPE II SECRETION SYSTEM PROTEIN K"/>
    <property type="match status" value="1"/>
</dbReference>
<dbReference type="PIRSF" id="PIRSF002786">
    <property type="entry name" value="XcpX"/>
    <property type="match status" value="1"/>
</dbReference>
<evidence type="ECO:0000256" key="10">
    <source>
        <dbReference type="PIRNR" id="PIRNR002786"/>
    </source>
</evidence>
<dbReference type="InterPro" id="IPR049031">
    <property type="entry name" value="T2SSK_SAM-like_1st"/>
</dbReference>
<dbReference type="Gene3D" id="1.10.40.60">
    <property type="entry name" value="EpsJ-like"/>
    <property type="match status" value="2"/>
</dbReference>
<keyword evidence="4 10" id="KW-1003">Cell membrane</keyword>
<dbReference type="SUPFAM" id="SSF54523">
    <property type="entry name" value="Pili subunits"/>
    <property type="match status" value="1"/>
</dbReference>
<evidence type="ECO:0000256" key="5">
    <source>
        <dbReference type="ARBA" id="ARBA00022519"/>
    </source>
</evidence>
<dbReference type="Pfam" id="PF21687">
    <property type="entry name" value="T2SSK_1st"/>
    <property type="match status" value="1"/>
</dbReference>
<feature type="transmembrane region" description="Helical" evidence="11">
    <location>
        <begin position="7"/>
        <end position="28"/>
    </location>
</feature>
<dbReference type="InterPro" id="IPR005628">
    <property type="entry name" value="GspK"/>
</dbReference>
<comment type="similarity">
    <text evidence="2 10">Belongs to the GSP K family.</text>
</comment>
<proteinExistence type="inferred from homology"/>
<dbReference type="InterPro" id="IPR038072">
    <property type="entry name" value="GspK_central_sf"/>
</dbReference>
<dbReference type="NCBIfam" id="NF037980">
    <property type="entry name" value="T2SS_GspK"/>
    <property type="match status" value="1"/>
</dbReference>
<keyword evidence="9 10" id="KW-0472">Membrane</keyword>
<evidence type="ECO:0000256" key="3">
    <source>
        <dbReference type="ARBA" id="ARBA00022448"/>
    </source>
</evidence>
<comment type="caution">
    <text evidence="14">The sequence shown here is derived from an EMBL/GenBank/DDBJ whole genome shotgun (WGS) entry which is preliminary data.</text>
</comment>
<keyword evidence="5 10" id="KW-0997">Cell inner membrane</keyword>
<dbReference type="Proteomes" id="UP001589670">
    <property type="component" value="Unassembled WGS sequence"/>
</dbReference>
<feature type="domain" description="T2SS protein K second SAM-like" evidence="12">
    <location>
        <begin position="199"/>
        <end position="242"/>
    </location>
</feature>
<feature type="domain" description="T2SS protein K first SAM-like" evidence="13">
    <location>
        <begin position="101"/>
        <end position="194"/>
    </location>
</feature>
<evidence type="ECO:0000259" key="12">
    <source>
        <dbReference type="Pfam" id="PF03934"/>
    </source>
</evidence>
<dbReference type="InterPro" id="IPR049179">
    <property type="entry name" value="T2SSK_SAM-like_2nd"/>
</dbReference>
<protein>
    <recommendedName>
        <fullName evidence="10">Type II secretion system protein K</fullName>
    </recommendedName>
</protein>
<reference evidence="14 15" key="1">
    <citation type="submission" date="2024-09" db="EMBL/GenBank/DDBJ databases">
        <authorList>
            <person name="Sun Q."/>
            <person name="Mori K."/>
        </authorList>
    </citation>
    <scope>NUCLEOTIDE SEQUENCE [LARGE SCALE GENOMIC DNA]</scope>
    <source>
        <strain evidence="14 15">CECT 9424</strain>
    </source>
</reference>
<keyword evidence="15" id="KW-1185">Reference proteome</keyword>
<evidence type="ECO:0000259" key="13">
    <source>
        <dbReference type="Pfam" id="PF21687"/>
    </source>
</evidence>
<evidence type="ECO:0000313" key="14">
    <source>
        <dbReference type="EMBL" id="MFB9148695.1"/>
    </source>
</evidence>
<evidence type="ECO:0000256" key="1">
    <source>
        <dbReference type="ARBA" id="ARBA00004533"/>
    </source>
</evidence>
<evidence type="ECO:0000256" key="6">
    <source>
        <dbReference type="ARBA" id="ARBA00022692"/>
    </source>
</evidence>
<evidence type="ECO:0000313" key="15">
    <source>
        <dbReference type="Proteomes" id="UP001589670"/>
    </source>
</evidence>
<accession>A0ABV5HW90</accession>
<dbReference type="RefSeq" id="WP_377066870.1">
    <property type="nucleotide sequence ID" value="NZ_JBHMEC010000004.1"/>
</dbReference>
<name>A0ABV5HW90_9RHOB</name>
<gene>
    <name evidence="14" type="primary">gspK</name>
    <name evidence="14" type="ORF">ACFFU4_02890</name>
</gene>
<evidence type="ECO:0000256" key="9">
    <source>
        <dbReference type="ARBA" id="ARBA00023136"/>
    </source>
</evidence>
<keyword evidence="3 10" id="KW-0813">Transport</keyword>
<dbReference type="Pfam" id="PF03934">
    <property type="entry name" value="T2SSK"/>
    <property type="match status" value="1"/>
</dbReference>
<dbReference type="InterPro" id="IPR045584">
    <property type="entry name" value="Pilin-like"/>
</dbReference>
<keyword evidence="6 11" id="KW-0812">Transmembrane</keyword>
<dbReference type="SUPFAM" id="SSF158544">
    <property type="entry name" value="GspK insert domain-like"/>
    <property type="match status" value="1"/>
</dbReference>
<dbReference type="EMBL" id="JBHMEC010000004">
    <property type="protein sequence ID" value="MFB9148695.1"/>
    <property type="molecule type" value="Genomic_DNA"/>
</dbReference>
<evidence type="ECO:0000256" key="11">
    <source>
        <dbReference type="SAM" id="Phobius"/>
    </source>
</evidence>
<keyword evidence="7" id="KW-0653">Protein transport</keyword>
<organism evidence="14 15">
    <name type="scientific">Roseovarius ramblicola</name>
    <dbReference type="NCBI Taxonomy" id="2022336"/>
    <lineage>
        <taxon>Bacteria</taxon>
        <taxon>Pseudomonadati</taxon>
        <taxon>Pseudomonadota</taxon>
        <taxon>Alphaproteobacteria</taxon>
        <taxon>Rhodobacterales</taxon>
        <taxon>Roseobacteraceae</taxon>
        <taxon>Roseovarius</taxon>
    </lineage>
</organism>
<comment type="subcellular location">
    <subcellularLocation>
        <location evidence="1 10">Cell inner membrane</location>
    </subcellularLocation>
</comment>